<reference evidence="1 2" key="1">
    <citation type="submission" date="2016-10" db="EMBL/GenBank/DDBJ databases">
        <authorList>
            <person name="de Groot N.N."/>
        </authorList>
    </citation>
    <scope>NUCLEOTIDE SEQUENCE [LARGE SCALE GENOMIC DNA]</scope>
    <source>
        <strain evidence="1 2">CGMCC 4.3491</strain>
    </source>
</reference>
<name>A0A1H3S678_9MICO</name>
<protein>
    <submittedName>
        <fullName evidence="1">Uncharacterized protein</fullName>
    </submittedName>
</protein>
<organism evidence="1 2">
    <name type="scientific">Herbiconiux ginsengi</name>
    <dbReference type="NCBI Taxonomy" id="381665"/>
    <lineage>
        <taxon>Bacteria</taxon>
        <taxon>Bacillati</taxon>
        <taxon>Actinomycetota</taxon>
        <taxon>Actinomycetes</taxon>
        <taxon>Micrococcales</taxon>
        <taxon>Microbacteriaceae</taxon>
        <taxon>Herbiconiux</taxon>
    </lineage>
</organism>
<sequence length="147" mass="16032">MTSGIDYTRFRAAFGEEPGILPDGEVLGTSEDDWDAVFALLRASGWKVTRRDHVSPLPPTWRELPEGESIAVWPAVGVQVNFFPGPEVVYFDIDLREFVNQAAMDALADLMKRLGDALGGDVIILHEGASGPPILRYSPTSGLFTLS</sequence>
<dbReference type="AlphaFoldDB" id="A0A1H3S678"/>
<dbReference type="EMBL" id="FNPZ01000003">
    <property type="protein sequence ID" value="SDZ32649.1"/>
    <property type="molecule type" value="Genomic_DNA"/>
</dbReference>
<evidence type="ECO:0000313" key="2">
    <source>
        <dbReference type="Proteomes" id="UP000198891"/>
    </source>
</evidence>
<evidence type="ECO:0000313" key="1">
    <source>
        <dbReference type="EMBL" id="SDZ32649.1"/>
    </source>
</evidence>
<dbReference type="Proteomes" id="UP000198891">
    <property type="component" value="Unassembled WGS sequence"/>
</dbReference>
<keyword evidence="2" id="KW-1185">Reference proteome</keyword>
<gene>
    <name evidence="1" type="ORF">SAMN05216554_3288</name>
</gene>
<accession>A0A1H3S678</accession>
<proteinExistence type="predicted"/>
<dbReference type="STRING" id="381665.SAMN05216554_3288"/>